<evidence type="ECO:0000256" key="1">
    <source>
        <dbReference type="SAM" id="MobiDB-lite"/>
    </source>
</evidence>
<reference evidence="2 3" key="1">
    <citation type="submission" date="2021-08" db="EMBL/GenBank/DDBJ databases">
        <title>Draft Genome Sequence of Phanerochaete sordida strain YK-624.</title>
        <authorList>
            <person name="Mori T."/>
            <person name="Dohra H."/>
            <person name="Suzuki T."/>
            <person name="Kawagishi H."/>
            <person name="Hirai H."/>
        </authorList>
    </citation>
    <scope>NUCLEOTIDE SEQUENCE [LARGE SCALE GENOMIC DNA]</scope>
    <source>
        <strain evidence="2 3">YK-624</strain>
    </source>
</reference>
<accession>A0A9P3LFC5</accession>
<evidence type="ECO:0000313" key="2">
    <source>
        <dbReference type="EMBL" id="GJE92484.1"/>
    </source>
</evidence>
<gene>
    <name evidence="2" type="ORF">PsYK624_086380</name>
</gene>
<keyword evidence="3" id="KW-1185">Reference proteome</keyword>
<feature type="compositionally biased region" description="Pro residues" evidence="1">
    <location>
        <begin position="57"/>
        <end position="66"/>
    </location>
</feature>
<feature type="compositionally biased region" description="Basic and acidic residues" evidence="1">
    <location>
        <begin position="573"/>
        <end position="586"/>
    </location>
</feature>
<dbReference type="OrthoDB" id="3365519at2759"/>
<protein>
    <submittedName>
        <fullName evidence="2">Uncharacterized protein</fullName>
    </submittedName>
</protein>
<feature type="compositionally biased region" description="Low complexity" evidence="1">
    <location>
        <begin position="183"/>
        <end position="199"/>
    </location>
</feature>
<feature type="compositionally biased region" description="Polar residues" evidence="1">
    <location>
        <begin position="622"/>
        <end position="631"/>
    </location>
</feature>
<feature type="compositionally biased region" description="Polar residues" evidence="1">
    <location>
        <begin position="276"/>
        <end position="294"/>
    </location>
</feature>
<feature type="region of interest" description="Disordered" evidence="1">
    <location>
        <begin position="1"/>
        <end position="170"/>
    </location>
</feature>
<feature type="compositionally biased region" description="Polar residues" evidence="1">
    <location>
        <begin position="151"/>
        <end position="165"/>
    </location>
</feature>
<comment type="caution">
    <text evidence="2">The sequence shown here is derived from an EMBL/GenBank/DDBJ whole genome shotgun (WGS) entry which is preliminary data.</text>
</comment>
<feature type="compositionally biased region" description="Low complexity" evidence="1">
    <location>
        <begin position="40"/>
        <end position="50"/>
    </location>
</feature>
<feature type="region of interest" description="Disordered" evidence="1">
    <location>
        <begin position="873"/>
        <end position="931"/>
    </location>
</feature>
<feature type="compositionally biased region" description="Pro residues" evidence="1">
    <location>
        <begin position="670"/>
        <end position="686"/>
    </location>
</feature>
<feature type="compositionally biased region" description="Pro residues" evidence="1">
    <location>
        <begin position="307"/>
        <end position="321"/>
    </location>
</feature>
<feature type="compositionally biased region" description="Basic and acidic residues" evidence="1">
    <location>
        <begin position="597"/>
        <end position="610"/>
    </location>
</feature>
<feature type="compositionally biased region" description="Basic residues" evidence="1">
    <location>
        <begin position="478"/>
        <end position="488"/>
    </location>
</feature>
<organism evidence="2 3">
    <name type="scientific">Phanerochaete sordida</name>
    <dbReference type="NCBI Taxonomy" id="48140"/>
    <lineage>
        <taxon>Eukaryota</taxon>
        <taxon>Fungi</taxon>
        <taxon>Dikarya</taxon>
        <taxon>Basidiomycota</taxon>
        <taxon>Agaricomycotina</taxon>
        <taxon>Agaricomycetes</taxon>
        <taxon>Polyporales</taxon>
        <taxon>Phanerochaetaceae</taxon>
        <taxon>Phanerochaete</taxon>
    </lineage>
</organism>
<dbReference type="Proteomes" id="UP000703269">
    <property type="component" value="Unassembled WGS sequence"/>
</dbReference>
<sequence>MRPSSSHTHLPPSRPRTDSSGSESYAPPTRPLVVVNGDPETSSTTSFSESALSKATPPVPQTPASPPTQHSRLNQTGFAPQGPAVQSPRSQQQPALRAPAGASRSRYPTVEPPSSTSYTPNRPSHSRTPPVELSAQAGPSVPVEPHPAAQSPPQRVTSLLSTPSVTRRKYSPMAAFGLPVATSASMATSSSMQTEAAQSDATHGSSPGPSGYLPTPETTPQEVSLSTFASPYQGPLELSASVTQPAETYTRSSERLNHTPPPSPPRSLPHIPSIQDLGNPQRSSAYRSQESVPHTPTDAEDHAEEAPPQPPFISTPTPPVPDMGRGYTPGEAQRAGVNASEEQPPTPPSRRPQFGTRHFVALSEDRPPAPPSKYPEMRTPEKSRSHTDRGRHSRSSPEKGAPPPQQGPVRGKPLIFAAMTSTTEIEDIEPEMVIMDTAPVQEKSAARHSSYAPDERHQTSTPPPEPTPEPPRDPSPPKRNKLQKRSSSSRKAVPPVEEPPERRASAQAPSQPAERSGSSRHRSKRDSGSADPRAQEERHHRSHTSASAETSREHRRRGSSSDASKQQKRHRDGVKVLTDKQMERLNNRTSYAGASGSRERVEQQTRRSYAEEQSPARPPMPQQASHRSSQHYAAPAPVPASHRQTPSPEKPLPQHARHQVPQMPTAQWPEQPPKRPSPPLPTPPEEYNPIPEPRREASPQKAKRLSPRRIEDMEVLAGKGDPSRSRSETPEDEAPYPLLEHLADPVLLENLLSYLSYYEWLRLAAVSKETRRTMYEDGREQVLSRYLQTVGYSTWSWDTPEPLMLSVEDLNYYMKGVSIPTHSYAAIARDWLRNRSSVEARTMQELTFACRAFTRVVLRLRAQAEAEATHIARIAASMPPSPDSMGGPRMRTLSSTSQRLPAKWASQSSLNSRAGSRAPSPTRNAPGRSPLTKKFHSPLFRLRRAPLLQVFVPSPEGDWLSDASVLECEAELKRSGVLHLLRAGDVVWDIAAGDEANAGRLVWDGSYLIDLDYTYSKVGDPPKYLPTLAFPPSYFHRVIRTMGTGNPIVHIDVSPWVDDIKANLQLVQDKMRMDTPQGGRHTVVRWVHRSSFVVRPAPGSRSIRLPHPHPPGPGPSPAGAWVVDPDWFGTVVVETEGTNEGLAGLHDRLRGAVVPGRRGAPLTPEQALVNERRTVFRILRERSRPGEIWIRVVTEKERIIPL</sequence>
<feature type="region of interest" description="Disordered" evidence="1">
    <location>
        <begin position="183"/>
        <end position="733"/>
    </location>
</feature>
<feature type="compositionally biased region" description="Polar residues" evidence="1">
    <location>
        <begin position="892"/>
        <end position="923"/>
    </location>
</feature>
<feature type="compositionally biased region" description="Polar residues" evidence="1">
    <location>
        <begin position="240"/>
        <end position="251"/>
    </location>
</feature>
<evidence type="ECO:0000313" key="3">
    <source>
        <dbReference type="Proteomes" id="UP000703269"/>
    </source>
</evidence>
<feature type="compositionally biased region" description="Basic and acidic residues" evidence="1">
    <location>
        <begin position="525"/>
        <end position="539"/>
    </location>
</feature>
<proteinExistence type="predicted"/>
<feature type="compositionally biased region" description="Basic and acidic residues" evidence="1">
    <location>
        <begin position="375"/>
        <end position="390"/>
    </location>
</feature>
<dbReference type="EMBL" id="BPQB01000026">
    <property type="protein sequence ID" value="GJE92484.1"/>
    <property type="molecule type" value="Genomic_DNA"/>
</dbReference>
<feature type="compositionally biased region" description="Polar residues" evidence="1">
    <location>
        <begin position="112"/>
        <end position="127"/>
    </location>
</feature>
<dbReference type="AlphaFoldDB" id="A0A9P3LFC5"/>
<feature type="compositionally biased region" description="Polar residues" evidence="1">
    <location>
        <begin position="216"/>
        <end position="230"/>
    </location>
</feature>
<name>A0A9P3LFC5_9APHY</name>